<proteinExistence type="predicted"/>
<protein>
    <recommendedName>
        <fullName evidence="4">ExoI C-terminal domain-containing protein</fullName>
    </recommendedName>
</protein>
<evidence type="ECO:0008006" key="4">
    <source>
        <dbReference type="Google" id="ProtNLM"/>
    </source>
</evidence>
<dbReference type="PROSITE" id="PS51785">
    <property type="entry name" value="EXOI_C"/>
    <property type="match status" value="1"/>
</dbReference>
<evidence type="ECO:0000313" key="3">
    <source>
        <dbReference type="EMBL" id="SVC06383.1"/>
    </source>
</evidence>
<dbReference type="Gene3D" id="3.30.1520.20">
    <property type="entry name" value="Exonuclease ExoI, domain 2"/>
    <property type="match status" value="1"/>
</dbReference>
<feature type="domain" description="ExoI SH3-like" evidence="1">
    <location>
        <begin position="11"/>
        <end position="150"/>
    </location>
</feature>
<dbReference type="InterPro" id="IPR012337">
    <property type="entry name" value="RNaseH-like_sf"/>
</dbReference>
<sequence length="289" mass="34582">EIAKLLSKRAPNVWKASLMTTNKDKSFQLIKNEELFCTDFFYYGRSVPFILTFVCQHPQWGYPMCFDLKADPSYYFNLSIQELKKKLDKKPKVIRTIKHKKHPIIMNPSYGINFDNYKQLGANKLKQRAKLIRENKEFAKKVSSILDDDARERQEFESQEDVYPEESIYKQFPSDHDNKIMPEFHKADWKDKFSVLQKFKDERMQYFGKKILYEESPQSLPKNEYNSVHKEVASRILSTNEEKWNTIPRTYNEIDTLRNKFKDDKDKLKALEDINSYIEDMERMYQKAS</sequence>
<dbReference type="GO" id="GO:0006281">
    <property type="term" value="P:DNA repair"/>
    <property type="evidence" value="ECO:0007669"/>
    <property type="project" value="InterPro"/>
</dbReference>
<reference evidence="3" key="1">
    <citation type="submission" date="2018-05" db="EMBL/GenBank/DDBJ databases">
        <authorList>
            <person name="Lanie J.A."/>
            <person name="Ng W.-L."/>
            <person name="Kazmierczak K.M."/>
            <person name="Andrzejewski T.M."/>
            <person name="Davidsen T.M."/>
            <person name="Wayne K.J."/>
            <person name="Tettelin H."/>
            <person name="Glass J.I."/>
            <person name="Rusch D."/>
            <person name="Podicherti R."/>
            <person name="Tsui H.-C.T."/>
            <person name="Winkler M.E."/>
        </authorList>
    </citation>
    <scope>NUCLEOTIDE SEQUENCE</scope>
</reference>
<evidence type="ECO:0000259" key="2">
    <source>
        <dbReference type="PROSITE" id="PS51785"/>
    </source>
</evidence>
<dbReference type="GO" id="GO:0008310">
    <property type="term" value="F:single-stranded DNA 3'-5' DNA exonuclease activity"/>
    <property type="evidence" value="ECO:0007669"/>
    <property type="project" value="InterPro"/>
</dbReference>
<dbReference type="InterPro" id="IPR038649">
    <property type="entry name" value="EXOI_SH3_sf"/>
</dbReference>
<feature type="domain" description="ExoI C-terminal" evidence="2">
    <location>
        <begin position="158"/>
        <end position="282"/>
    </location>
</feature>
<evidence type="ECO:0000259" key="1">
    <source>
        <dbReference type="PROSITE" id="PS51784"/>
    </source>
</evidence>
<dbReference type="EMBL" id="UINC01071465">
    <property type="protein sequence ID" value="SVC06383.1"/>
    <property type="molecule type" value="Genomic_DNA"/>
</dbReference>
<feature type="non-terminal residue" evidence="3">
    <location>
        <position position="1"/>
    </location>
</feature>
<accession>A0A382J5P7</accession>
<dbReference type="AlphaFoldDB" id="A0A382J5P7"/>
<dbReference type="SUPFAM" id="SSF53098">
    <property type="entry name" value="Ribonuclease H-like"/>
    <property type="match status" value="1"/>
</dbReference>
<gene>
    <name evidence="3" type="ORF">METZ01_LOCUS259237</name>
</gene>
<organism evidence="3">
    <name type="scientific">marine metagenome</name>
    <dbReference type="NCBI Taxonomy" id="408172"/>
    <lineage>
        <taxon>unclassified sequences</taxon>
        <taxon>metagenomes</taxon>
        <taxon>ecological metagenomes</taxon>
    </lineage>
</organism>
<dbReference type="InterPro" id="IPR058561">
    <property type="entry name" value="Exonuc_1_C"/>
</dbReference>
<dbReference type="GO" id="GO:0046872">
    <property type="term" value="F:metal ion binding"/>
    <property type="evidence" value="ECO:0007669"/>
    <property type="project" value="UniProtKB-KW"/>
</dbReference>
<name>A0A382J5P7_9ZZZZ</name>
<dbReference type="PROSITE" id="PS51784">
    <property type="entry name" value="EXOI_SH3"/>
    <property type="match status" value="1"/>
</dbReference>
<dbReference type="Pfam" id="PF26016">
    <property type="entry name" value="ExoI_C"/>
    <property type="match status" value="1"/>
</dbReference>
<dbReference type="InterPro" id="IPR034747">
    <property type="entry name" value="EXOI_SH3"/>
</dbReference>